<keyword evidence="2" id="KW-1185">Reference proteome</keyword>
<evidence type="ECO:0000313" key="1">
    <source>
        <dbReference type="EMBL" id="KAF6021895.1"/>
    </source>
</evidence>
<dbReference type="OrthoDB" id="10058719at2759"/>
<reference evidence="1" key="1">
    <citation type="submission" date="2020-06" db="EMBL/GenBank/DDBJ databases">
        <title>Draft genome of Bugula neritina, a colonial animal packing powerful symbionts and potential medicines.</title>
        <authorList>
            <person name="Rayko M."/>
        </authorList>
    </citation>
    <scope>NUCLEOTIDE SEQUENCE [LARGE SCALE GENOMIC DNA]</scope>
    <source>
        <strain evidence="1">Kwan_BN1</strain>
    </source>
</reference>
<gene>
    <name evidence="1" type="ORF">EB796_019802</name>
</gene>
<dbReference type="AlphaFoldDB" id="A0A7J7J789"/>
<comment type="caution">
    <text evidence="1">The sequence shown here is derived from an EMBL/GenBank/DDBJ whole genome shotgun (WGS) entry which is preliminary data.</text>
</comment>
<dbReference type="EMBL" id="VXIV02002940">
    <property type="protein sequence ID" value="KAF6021895.1"/>
    <property type="molecule type" value="Genomic_DNA"/>
</dbReference>
<dbReference type="Proteomes" id="UP000593567">
    <property type="component" value="Unassembled WGS sequence"/>
</dbReference>
<sequence length="90" mass="9934">MRRGRSKNTISMNKTMLHGSDPYMVDTIAEKMFPHLTLEKAGVKSCHSTAGGSTSIQLITLKEGDKSVTLPSLCVEQNYSQMLSELVPYL</sequence>
<organism evidence="1 2">
    <name type="scientific">Bugula neritina</name>
    <name type="common">Brown bryozoan</name>
    <name type="synonym">Sertularia neritina</name>
    <dbReference type="NCBI Taxonomy" id="10212"/>
    <lineage>
        <taxon>Eukaryota</taxon>
        <taxon>Metazoa</taxon>
        <taxon>Spiralia</taxon>
        <taxon>Lophotrochozoa</taxon>
        <taxon>Bryozoa</taxon>
        <taxon>Gymnolaemata</taxon>
        <taxon>Cheilostomatida</taxon>
        <taxon>Flustrina</taxon>
        <taxon>Buguloidea</taxon>
        <taxon>Bugulidae</taxon>
        <taxon>Bugula</taxon>
    </lineage>
</organism>
<name>A0A7J7J789_BUGNE</name>
<proteinExistence type="predicted"/>
<protein>
    <submittedName>
        <fullName evidence="1">Uncharacterized protein</fullName>
    </submittedName>
</protein>
<accession>A0A7J7J789</accession>
<evidence type="ECO:0000313" key="2">
    <source>
        <dbReference type="Proteomes" id="UP000593567"/>
    </source>
</evidence>